<keyword evidence="7" id="KW-1185">Reference proteome</keyword>
<feature type="transmembrane region" description="Helical" evidence="4">
    <location>
        <begin position="123"/>
        <end position="143"/>
    </location>
</feature>
<dbReference type="SUPFAM" id="SSF103473">
    <property type="entry name" value="MFS general substrate transporter"/>
    <property type="match status" value="1"/>
</dbReference>
<name>A0A502BLZ0_9HYPH</name>
<reference evidence="6 7" key="1">
    <citation type="journal article" date="2003" name="Int. J. Syst. Evol. Microbiol.">
        <title>Towards a standardized format for the description of a novel species (of an established genus): Ochrobactrum gallinifaecis sp. nov.</title>
        <authorList>
            <person name="Kampfer P."/>
            <person name="Buczolits S."/>
            <person name="Albrecht A."/>
            <person name="Busse H.J."/>
            <person name="Stackebrandt E."/>
        </authorList>
    </citation>
    <scope>NUCLEOTIDE SEQUENCE [LARGE SCALE GENOMIC DNA]</scope>
    <source>
        <strain evidence="6 7">ISO 196</strain>
    </source>
</reference>
<feature type="domain" description="Major facilitator superfamily (MFS) profile" evidence="5">
    <location>
        <begin position="1"/>
        <end position="177"/>
    </location>
</feature>
<evidence type="ECO:0000256" key="1">
    <source>
        <dbReference type="ARBA" id="ARBA00022692"/>
    </source>
</evidence>
<evidence type="ECO:0000313" key="6">
    <source>
        <dbReference type="EMBL" id="TPF74103.1"/>
    </source>
</evidence>
<dbReference type="Proteomes" id="UP000315388">
    <property type="component" value="Unassembled WGS sequence"/>
</dbReference>
<feature type="transmembrane region" description="Helical" evidence="4">
    <location>
        <begin position="60"/>
        <end position="82"/>
    </location>
</feature>
<feature type="transmembrane region" description="Helical" evidence="4">
    <location>
        <begin position="88"/>
        <end position="111"/>
    </location>
</feature>
<gene>
    <name evidence="6" type="ORF">FHY56_16020</name>
</gene>
<protein>
    <submittedName>
        <fullName evidence="6">Multidrug effflux MFS transporter</fullName>
    </submittedName>
</protein>
<evidence type="ECO:0000256" key="4">
    <source>
        <dbReference type="SAM" id="Phobius"/>
    </source>
</evidence>
<keyword evidence="1 4" id="KW-0812">Transmembrane</keyword>
<dbReference type="Gene3D" id="1.20.1720.10">
    <property type="entry name" value="Multidrug resistance protein D"/>
    <property type="match status" value="1"/>
</dbReference>
<sequence length="177" mass="18199">MAVTFIFLFAYIGGSAFAYQEAYGLSASSFGLVFGGTGFAVLLGAMLSAKLVSRIAVERLALIGSFAILCGAIIACFSAITFVKLPGIVVGMFISLAGLGIAETTLMSIALATRKRALGSSAAVLGAVPLMLGAAATPLAAYLAVLNPLAWLGSLAIMAFVGTYLSWRTMKLTQRSN</sequence>
<dbReference type="GO" id="GO:0022857">
    <property type="term" value="F:transmembrane transporter activity"/>
    <property type="evidence" value="ECO:0007669"/>
    <property type="project" value="InterPro"/>
</dbReference>
<evidence type="ECO:0000256" key="2">
    <source>
        <dbReference type="ARBA" id="ARBA00022989"/>
    </source>
</evidence>
<evidence type="ECO:0000256" key="3">
    <source>
        <dbReference type="ARBA" id="ARBA00023136"/>
    </source>
</evidence>
<feature type="transmembrane region" description="Helical" evidence="4">
    <location>
        <begin position="149"/>
        <end position="167"/>
    </location>
</feature>
<keyword evidence="2 4" id="KW-1133">Transmembrane helix</keyword>
<evidence type="ECO:0000259" key="5">
    <source>
        <dbReference type="PROSITE" id="PS50850"/>
    </source>
</evidence>
<accession>A0A502BLZ0</accession>
<proteinExistence type="predicted"/>
<keyword evidence="3 4" id="KW-0472">Membrane</keyword>
<feature type="transmembrane region" description="Helical" evidence="4">
    <location>
        <begin position="28"/>
        <end position="48"/>
    </location>
</feature>
<evidence type="ECO:0000313" key="7">
    <source>
        <dbReference type="Proteomes" id="UP000315388"/>
    </source>
</evidence>
<dbReference type="EMBL" id="VEWJ01000016">
    <property type="protein sequence ID" value="TPF74103.1"/>
    <property type="molecule type" value="Genomic_DNA"/>
</dbReference>
<comment type="caution">
    <text evidence="6">The sequence shown here is derived from an EMBL/GenBank/DDBJ whole genome shotgun (WGS) entry which is preliminary data.</text>
</comment>
<dbReference type="AlphaFoldDB" id="A0A502BLZ0"/>
<dbReference type="InterPro" id="IPR036259">
    <property type="entry name" value="MFS_trans_sf"/>
</dbReference>
<dbReference type="PROSITE" id="PS50850">
    <property type="entry name" value="MFS"/>
    <property type="match status" value="1"/>
</dbReference>
<organism evidence="6 7">
    <name type="scientific">Brucella gallinifaecis</name>
    <dbReference type="NCBI Taxonomy" id="215590"/>
    <lineage>
        <taxon>Bacteria</taxon>
        <taxon>Pseudomonadati</taxon>
        <taxon>Pseudomonadota</taxon>
        <taxon>Alphaproteobacteria</taxon>
        <taxon>Hyphomicrobiales</taxon>
        <taxon>Brucellaceae</taxon>
        <taxon>Brucella/Ochrobactrum group</taxon>
        <taxon>Brucella</taxon>
    </lineage>
</organism>
<dbReference type="InterPro" id="IPR020846">
    <property type="entry name" value="MFS_dom"/>
</dbReference>